<dbReference type="Proteomes" id="UP001500363">
    <property type="component" value="Unassembled WGS sequence"/>
</dbReference>
<dbReference type="RefSeq" id="WP_344183187.1">
    <property type="nucleotide sequence ID" value="NZ_BAAANC010000005.1"/>
</dbReference>
<evidence type="ECO:0000256" key="1">
    <source>
        <dbReference type="ARBA" id="ARBA00006174"/>
    </source>
</evidence>
<protein>
    <submittedName>
        <fullName evidence="4">MmgE/PrpD family protein</fullName>
    </submittedName>
</protein>
<gene>
    <name evidence="4" type="ORF">GCM10009741_76270</name>
</gene>
<dbReference type="InterPro" id="IPR005656">
    <property type="entry name" value="MmgE_PrpD"/>
</dbReference>
<dbReference type="PANTHER" id="PTHR16943:SF8">
    <property type="entry name" value="2-METHYLCITRATE DEHYDRATASE"/>
    <property type="match status" value="1"/>
</dbReference>
<comment type="caution">
    <text evidence="4">The sequence shown here is derived from an EMBL/GenBank/DDBJ whole genome shotgun (WGS) entry which is preliminary data.</text>
</comment>
<organism evidence="4 5">
    <name type="scientific">Kribbella lupini</name>
    <dbReference type="NCBI Taxonomy" id="291602"/>
    <lineage>
        <taxon>Bacteria</taxon>
        <taxon>Bacillati</taxon>
        <taxon>Actinomycetota</taxon>
        <taxon>Actinomycetes</taxon>
        <taxon>Propionibacteriales</taxon>
        <taxon>Kribbellaceae</taxon>
        <taxon>Kribbella</taxon>
    </lineage>
</organism>
<dbReference type="InterPro" id="IPR036148">
    <property type="entry name" value="MmgE/PrpD_sf"/>
</dbReference>
<keyword evidence="5" id="KW-1185">Reference proteome</keyword>
<sequence>MSTSTYTEELARFTTELTIDDIPEDVRQVARLHLLDALGVALAATTTDFGAAIHDAGQQLGHGRDSTVIGFGTRLPAASAALVNGALIHGLDFDDTHIGAIHHATAPALAAMLAVAEAEQASGEDALVAYIIGLELGCRLAGAVPGELHDRGFHPTGIMGTFAAVAVAGRLRGLAPAALVRAFGLAGSQAAGVLEIKESWLKRLHPGWAAHSGIAATAMGAAGFVGPRTILEGEHGLYQSHVGRVPSRSELGLDSLGSVWMAADIALKPYPCCHFTHAFVDAALDLRAELSARGIELDQIERIEAPTSERLFHTVVEPREAKIAPRTTYDALFSVQYTSALALATGRVDLAAFYDEPFDDPTVLATAAKVTCPVDTESDFPKRFPGELILHIADGSVLRKRVWASRGTPDNPLSTEEVLAKFRSTAGRALSSDGAEAVVEKVLNLDELPTVAELVPVAQA</sequence>
<name>A0ABN2CLN3_9ACTN</name>
<dbReference type="InterPro" id="IPR045337">
    <property type="entry name" value="MmgE_PrpD_C"/>
</dbReference>
<dbReference type="InterPro" id="IPR042183">
    <property type="entry name" value="MmgE/PrpD_sf_1"/>
</dbReference>
<dbReference type="InterPro" id="IPR045336">
    <property type="entry name" value="MmgE_PrpD_N"/>
</dbReference>
<dbReference type="Gene3D" id="3.30.1330.120">
    <property type="entry name" value="2-methylcitrate dehydratase PrpD"/>
    <property type="match status" value="1"/>
</dbReference>
<comment type="similarity">
    <text evidence="1">Belongs to the PrpD family.</text>
</comment>
<evidence type="ECO:0000313" key="4">
    <source>
        <dbReference type="EMBL" id="GAA1559871.1"/>
    </source>
</evidence>
<evidence type="ECO:0000313" key="5">
    <source>
        <dbReference type="Proteomes" id="UP001500363"/>
    </source>
</evidence>
<feature type="domain" description="MmgE/PrpD C-terminal" evidence="3">
    <location>
        <begin position="270"/>
        <end position="444"/>
    </location>
</feature>
<dbReference type="InterPro" id="IPR042188">
    <property type="entry name" value="MmgE/PrpD_sf_2"/>
</dbReference>
<reference evidence="4 5" key="1">
    <citation type="journal article" date="2019" name="Int. J. Syst. Evol. Microbiol.">
        <title>The Global Catalogue of Microorganisms (GCM) 10K type strain sequencing project: providing services to taxonomists for standard genome sequencing and annotation.</title>
        <authorList>
            <consortium name="The Broad Institute Genomics Platform"/>
            <consortium name="The Broad Institute Genome Sequencing Center for Infectious Disease"/>
            <person name="Wu L."/>
            <person name="Ma J."/>
        </authorList>
    </citation>
    <scope>NUCLEOTIDE SEQUENCE [LARGE SCALE GENOMIC DNA]</scope>
    <source>
        <strain evidence="4 5">JCM 14303</strain>
    </source>
</reference>
<evidence type="ECO:0000259" key="2">
    <source>
        <dbReference type="Pfam" id="PF03972"/>
    </source>
</evidence>
<proteinExistence type="inferred from homology"/>
<dbReference type="PANTHER" id="PTHR16943">
    <property type="entry name" value="2-METHYLCITRATE DEHYDRATASE-RELATED"/>
    <property type="match status" value="1"/>
</dbReference>
<dbReference type="Pfam" id="PF03972">
    <property type="entry name" value="MmgE_PrpD_N"/>
    <property type="match status" value="1"/>
</dbReference>
<dbReference type="Pfam" id="PF19305">
    <property type="entry name" value="MmgE_PrpD_C"/>
    <property type="match status" value="1"/>
</dbReference>
<dbReference type="Gene3D" id="1.10.4100.10">
    <property type="entry name" value="2-methylcitrate dehydratase PrpD"/>
    <property type="match status" value="1"/>
</dbReference>
<dbReference type="SUPFAM" id="SSF103378">
    <property type="entry name" value="2-methylcitrate dehydratase PrpD"/>
    <property type="match status" value="1"/>
</dbReference>
<feature type="domain" description="MmgE/PrpD N-terminal" evidence="2">
    <location>
        <begin position="8"/>
        <end position="243"/>
    </location>
</feature>
<dbReference type="EMBL" id="BAAANC010000005">
    <property type="protein sequence ID" value="GAA1559871.1"/>
    <property type="molecule type" value="Genomic_DNA"/>
</dbReference>
<accession>A0ABN2CLN3</accession>
<evidence type="ECO:0000259" key="3">
    <source>
        <dbReference type="Pfam" id="PF19305"/>
    </source>
</evidence>